<comment type="subcellular location">
    <subcellularLocation>
        <location evidence="1">Cell membrane</location>
        <topology evidence="1">Multi-pass membrane protein</topology>
    </subcellularLocation>
</comment>
<feature type="transmembrane region" description="Helical" evidence="8">
    <location>
        <begin position="104"/>
        <end position="129"/>
    </location>
</feature>
<feature type="transmembrane region" description="Helical" evidence="8">
    <location>
        <begin position="422"/>
        <end position="441"/>
    </location>
</feature>
<dbReference type="InterPro" id="IPR020846">
    <property type="entry name" value="MFS_dom"/>
</dbReference>
<dbReference type="GO" id="GO:0022857">
    <property type="term" value="F:transmembrane transporter activity"/>
    <property type="evidence" value="ECO:0007669"/>
    <property type="project" value="InterPro"/>
</dbReference>
<evidence type="ECO:0000256" key="6">
    <source>
        <dbReference type="ARBA" id="ARBA00022989"/>
    </source>
</evidence>
<dbReference type="InterPro" id="IPR005829">
    <property type="entry name" value="Sugar_transporter_CS"/>
</dbReference>
<feature type="transmembrane region" description="Helical" evidence="8">
    <location>
        <begin position="317"/>
        <end position="339"/>
    </location>
</feature>
<protein>
    <recommendedName>
        <fullName evidence="9">Major facilitator superfamily (MFS) profile domain-containing protein</fullName>
    </recommendedName>
</protein>
<evidence type="ECO:0000256" key="8">
    <source>
        <dbReference type="SAM" id="Phobius"/>
    </source>
</evidence>
<evidence type="ECO:0000256" key="5">
    <source>
        <dbReference type="ARBA" id="ARBA00022692"/>
    </source>
</evidence>
<feature type="transmembrane region" description="Helical" evidence="8">
    <location>
        <begin position="82"/>
        <end position="98"/>
    </location>
</feature>
<feature type="transmembrane region" description="Helical" evidence="8">
    <location>
        <begin position="354"/>
        <end position="378"/>
    </location>
</feature>
<reference evidence="10" key="1">
    <citation type="submission" date="2015-12" db="EMBL/GenBank/DDBJ databases">
        <title>De novo transcriptome assembly of four potential Pierce s Disease insect vectors from Arizona vineyards.</title>
        <authorList>
            <person name="Tassone E.E."/>
        </authorList>
    </citation>
    <scope>NUCLEOTIDE SEQUENCE</scope>
</reference>
<gene>
    <name evidence="10" type="ORF">g.11890</name>
</gene>
<keyword evidence="4" id="KW-0762">Sugar transport</keyword>
<keyword evidence="7 8" id="KW-0472">Membrane</keyword>
<keyword evidence="2" id="KW-0813">Transport</keyword>
<feature type="transmembrane region" description="Helical" evidence="8">
    <location>
        <begin position="291"/>
        <end position="310"/>
    </location>
</feature>
<dbReference type="FunFam" id="1.20.1250.20:FF:000218">
    <property type="entry name" value="facilitated trehalose transporter Tret1"/>
    <property type="match status" value="1"/>
</dbReference>
<accession>A0A1B6DXT2</accession>
<name>A0A1B6DXT2_9HEMI</name>
<dbReference type="PROSITE" id="PS51257">
    <property type="entry name" value="PROKAR_LIPOPROTEIN"/>
    <property type="match status" value="1"/>
</dbReference>
<dbReference type="InterPro" id="IPR005828">
    <property type="entry name" value="MFS_sugar_transport-like"/>
</dbReference>
<feature type="transmembrane region" description="Helical" evidence="8">
    <location>
        <begin position="251"/>
        <end position="271"/>
    </location>
</feature>
<dbReference type="PROSITE" id="PS50850">
    <property type="entry name" value="MFS"/>
    <property type="match status" value="1"/>
</dbReference>
<dbReference type="EMBL" id="GEDC01006859">
    <property type="protein sequence ID" value="JAS30439.1"/>
    <property type="molecule type" value="Transcribed_RNA"/>
</dbReference>
<evidence type="ECO:0000256" key="2">
    <source>
        <dbReference type="ARBA" id="ARBA00022448"/>
    </source>
</evidence>
<feature type="transmembrane region" description="Helical" evidence="8">
    <location>
        <begin position="53"/>
        <end position="75"/>
    </location>
</feature>
<dbReference type="InterPro" id="IPR050549">
    <property type="entry name" value="MFS_Trehalose_Transporter"/>
</dbReference>
<keyword evidence="6 8" id="KW-1133">Transmembrane helix</keyword>
<dbReference type="InterPro" id="IPR036259">
    <property type="entry name" value="MFS_trans_sf"/>
</dbReference>
<evidence type="ECO:0000256" key="1">
    <source>
        <dbReference type="ARBA" id="ARBA00004651"/>
    </source>
</evidence>
<feature type="transmembrane region" description="Helical" evidence="8">
    <location>
        <begin position="141"/>
        <end position="159"/>
    </location>
</feature>
<evidence type="ECO:0000259" key="9">
    <source>
        <dbReference type="PROSITE" id="PS50850"/>
    </source>
</evidence>
<dbReference type="SUPFAM" id="SSF103473">
    <property type="entry name" value="MFS general substrate transporter"/>
    <property type="match status" value="1"/>
</dbReference>
<feature type="transmembrane region" description="Helical" evidence="8">
    <location>
        <begin position="12"/>
        <end position="33"/>
    </location>
</feature>
<feature type="transmembrane region" description="Helical" evidence="8">
    <location>
        <begin position="165"/>
        <end position="185"/>
    </location>
</feature>
<dbReference type="AlphaFoldDB" id="A0A1B6DXT2"/>
<evidence type="ECO:0000313" key="10">
    <source>
        <dbReference type="EMBL" id="JAS30439.1"/>
    </source>
</evidence>
<organism evidence="10">
    <name type="scientific">Clastoptera arizonana</name>
    <name type="common">Arizona spittle bug</name>
    <dbReference type="NCBI Taxonomy" id="38151"/>
    <lineage>
        <taxon>Eukaryota</taxon>
        <taxon>Metazoa</taxon>
        <taxon>Ecdysozoa</taxon>
        <taxon>Arthropoda</taxon>
        <taxon>Hexapoda</taxon>
        <taxon>Insecta</taxon>
        <taxon>Pterygota</taxon>
        <taxon>Neoptera</taxon>
        <taxon>Paraneoptera</taxon>
        <taxon>Hemiptera</taxon>
        <taxon>Auchenorrhyncha</taxon>
        <taxon>Cercopoidea</taxon>
        <taxon>Clastopteridae</taxon>
        <taxon>Clastoptera</taxon>
    </lineage>
</organism>
<dbReference type="PANTHER" id="PTHR48021">
    <property type="match status" value="1"/>
</dbReference>
<dbReference type="GO" id="GO:0005886">
    <property type="term" value="C:plasma membrane"/>
    <property type="evidence" value="ECO:0007669"/>
    <property type="project" value="UniProtKB-SubCell"/>
</dbReference>
<feature type="domain" description="Major facilitator superfamily (MFS) profile" evidence="9">
    <location>
        <begin position="1"/>
        <end position="445"/>
    </location>
</feature>
<dbReference type="Pfam" id="PF00083">
    <property type="entry name" value="Sugar_tr"/>
    <property type="match status" value="1"/>
</dbReference>
<dbReference type="PANTHER" id="PTHR48021:SF46">
    <property type="entry name" value="MAJOR FACILITATOR SUPERFAMILY (MFS) PROFILE DOMAIN-CONTAINING PROTEIN"/>
    <property type="match status" value="1"/>
</dbReference>
<dbReference type="PROSITE" id="PS00217">
    <property type="entry name" value="SUGAR_TRANSPORT_2"/>
    <property type="match status" value="1"/>
</dbReference>
<keyword evidence="3" id="KW-1003">Cell membrane</keyword>
<sequence>MIEQAKVFDRQYVAGILCTITVAAAASCFGWTAPIMKYLMDEENPMYMTSSQISWMIAIIEVGNLLSPLPAGAMADRCGRKITLLLTGPMLAVSWLIILSTTSYVVICVMRILQGLAMGIVFTVVPLYLGEISSRSKRGSVTGFFSGAWFFGYLIEYCVGPYVTYRIFTAITATVPVMFFVLFCTQPESPYYLLMKGDEEKAATVLGWLRGGRAREKIQNELDEMKRMVLEDLKDPSSIRDVIESPADRRALLIVFLIGSIRILSGAIAIMSYSTDLFTESKVRYISPDTLTIIMGCVMFFGGFVNTFVVDRLGRRPLIFLSCIGCFFSMLVVGCYFYVEAHVTVIADVSRYSWLVPSAIMCYCLFSVVGIYPVSMTYTSELFTTKTRGTAASLSAINLTIGSFICIKLYQIVGDSYGLYTVYWFFSAVCLIGLVLLYVLAPETKGKTFAQIRSDLCDVTANKSSVVVDDVTTDKRPVVDDVNPALNDQGVDNASFVV</sequence>
<evidence type="ECO:0000256" key="3">
    <source>
        <dbReference type="ARBA" id="ARBA00022475"/>
    </source>
</evidence>
<dbReference type="Gene3D" id="1.20.1250.20">
    <property type="entry name" value="MFS general substrate transporter like domains"/>
    <property type="match status" value="1"/>
</dbReference>
<proteinExistence type="predicted"/>
<evidence type="ECO:0000256" key="7">
    <source>
        <dbReference type="ARBA" id="ARBA00023136"/>
    </source>
</evidence>
<evidence type="ECO:0000256" key="4">
    <source>
        <dbReference type="ARBA" id="ARBA00022597"/>
    </source>
</evidence>
<feature type="transmembrane region" description="Helical" evidence="8">
    <location>
        <begin position="390"/>
        <end position="410"/>
    </location>
</feature>
<keyword evidence="5 8" id="KW-0812">Transmembrane</keyword>